<evidence type="ECO:0000259" key="3">
    <source>
        <dbReference type="SMART" id="SM00128"/>
    </source>
</evidence>
<keyword evidence="2" id="KW-0378">Hydrolase</keyword>
<dbReference type="Pfam" id="PF22669">
    <property type="entry name" value="Exo_endo_phos2"/>
    <property type="match status" value="1"/>
</dbReference>
<sequence length="256" mass="29106">MFFHVLRALFQEIVPLNAGNVLGPEDSGPAAKWVGLIDEALNSNKCRQSLTEELENGERCCRRYCLAASKQMVGIFLSVWVSEDLYNHVTNLKVSCVGRGIMGYLGNKGSTSISMTLYNNTFCFVCTHLASGEKFGDELRRNLDVSQILKKTKFSNSFNSLAPETILEHDNVVWLGDLNYRLASGYDDTHELLKKNNWQALLEKDQLRIEQRAGRVFKGWNEGNIYFAPTYKYLTNSDHYVAQSSKSKEKRRTPAW</sequence>
<dbReference type="InterPro" id="IPR000300">
    <property type="entry name" value="IPPc"/>
</dbReference>
<evidence type="ECO:0000256" key="1">
    <source>
        <dbReference type="ARBA" id="ARBA00010768"/>
    </source>
</evidence>
<dbReference type="Gene3D" id="3.60.10.10">
    <property type="entry name" value="Endonuclease/exonuclease/phosphatase"/>
    <property type="match status" value="1"/>
</dbReference>
<dbReference type="GO" id="GO:0034485">
    <property type="term" value="F:phosphatidylinositol-3,4,5-trisphosphate 5-phosphatase activity"/>
    <property type="evidence" value="ECO:0007669"/>
    <property type="project" value="TreeGrafter"/>
</dbReference>
<dbReference type="PANTHER" id="PTHR45666:SF15">
    <property type="entry name" value="TYPE I INOSITOL POLYPHOSPHATE 5-PHOSPHATASE 8"/>
    <property type="match status" value="1"/>
</dbReference>
<evidence type="ECO:0000313" key="5">
    <source>
        <dbReference type="Proteomes" id="UP000257109"/>
    </source>
</evidence>
<dbReference type="OrthoDB" id="62798at2759"/>
<dbReference type="EMBL" id="QJKJ01008341">
    <property type="protein sequence ID" value="RDX80046.1"/>
    <property type="molecule type" value="Genomic_DNA"/>
</dbReference>
<proteinExistence type="inferred from homology"/>
<dbReference type="PANTHER" id="PTHR45666">
    <property type="entry name" value="TYPE IV INOSITOL POLYPHOSPHATE 5-PHOSPHATASE 9"/>
    <property type="match status" value="1"/>
</dbReference>
<accession>A0A371FP04</accession>
<feature type="non-terminal residue" evidence="4">
    <location>
        <position position="1"/>
    </location>
</feature>
<dbReference type="SUPFAM" id="SSF56219">
    <property type="entry name" value="DNase I-like"/>
    <property type="match status" value="1"/>
</dbReference>
<protein>
    <submittedName>
        <fullName evidence="4">Type I inositol polyphosphate 5-phosphatase 8</fullName>
    </submittedName>
</protein>
<reference evidence="4" key="1">
    <citation type="submission" date="2018-05" db="EMBL/GenBank/DDBJ databases">
        <title>Draft genome of Mucuna pruriens seed.</title>
        <authorList>
            <person name="Nnadi N.E."/>
            <person name="Vos R."/>
            <person name="Hasami M.H."/>
            <person name="Devisetty U.K."/>
            <person name="Aguiy J.C."/>
        </authorList>
    </citation>
    <scope>NUCLEOTIDE SEQUENCE [LARGE SCALE GENOMIC DNA]</scope>
    <source>
        <strain evidence="4">JCA_2017</strain>
    </source>
</reference>
<organism evidence="4 5">
    <name type="scientific">Mucuna pruriens</name>
    <name type="common">Velvet bean</name>
    <name type="synonym">Dolichos pruriens</name>
    <dbReference type="NCBI Taxonomy" id="157652"/>
    <lineage>
        <taxon>Eukaryota</taxon>
        <taxon>Viridiplantae</taxon>
        <taxon>Streptophyta</taxon>
        <taxon>Embryophyta</taxon>
        <taxon>Tracheophyta</taxon>
        <taxon>Spermatophyta</taxon>
        <taxon>Magnoliopsida</taxon>
        <taxon>eudicotyledons</taxon>
        <taxon>Gunneridae</taxon>
        <taxon>Pentapetalae</taxon>
        <taxon>rosids</taxon>
        <taxon>fabids</taxon>
        <taxon>Fabales</taxon>
        <taxon>Fabaceae</taxon>
        <taxon>Papilionoideae</taxon>
        <taxon>50 kb inversion clade</taxon>
        <taxon>NPAAA clade</taxon>
        <taxon>indigoferoid/millettioid clade</taxon>
        <taxon>Phaseoleae</taxon>
        <taxon>Mucuna</taxon>
    </lineage>
</organism>
<dbReference type="STRING" id="157652.A0A371FP04"/>
<evidence type="ECO:0000313" key="4">
    <source>
        <dbReference type="EMBL" id="RDX80046.1"/>
    </source>
</evidence>
<dbReference type="InterPro" id="IPR045849">
    <property type="entry name" value="IP5P_plant"/>
</dbReference>
<dbReference type="GO" id="GO:0004439">
    <property type="term" value="F:phosphatidylinositol-4,5-bisphosphate 5-phosphatase activity"/>
    <property type="evidence" value="ECO:0007669"/>
    <property type="project" value="TreeGrafter"/>
</dbReference>
<dbReference type="GO" id="GO:0004445">
    <property type="term" value="F:inositol-polyphosphate 5-phosphatase activity"/>
    <property type="evidence" value="ECO:0007669"/>
    <property type="project" value="InterPro"/>
</dbReference>
<evidence type="ECO:0000256" key="2">
    <source>
        <dbReference type="ARBA" id="ARBA00022801"/>
    </source>
</evidence>
<dbReference type="InterPro" id="IPR036691">
    <property type="entry name" value="Endo/exonu/phosph_ase_sf"/>
</dbReference>
<comment type="similarity">
    <text evidence="1">Belongs to the inositol polyphosphate 5-phosphatase family.</text>
</comment>
<dbReference type="GO" id="GO:0046856">
    <property type="term" value="P:phosphatidylinositol dephosphorylation"/>
    <property type="evidence" value="ECO:0007669"/>
    <property type="project" value="InterPro"/>
</dbReference>
<keyword evidence="5" id="KW-1185">Reference proteome</keyword>
<comment type="caution">
    <text evidence="4">The sequence shown here is derived from an EMBL/GenBank/DDBJ whole genome shotgun (WGS) entry which is preliminary data.</text>
</comment>
<gene>
    <name evidence="4" type="primary">IP5P8</name>
    <name evidence="4" type="ORF">CR513_39451</name>
</gene>
<feature type="domain" description="Inositol polyphosphate-related phosphatase" evidence="3">
    <location>
        <begin position="7"/>
        <end position="256"/>
    </location>
</feature>
<dbReference type="SMART" id="SM00128">
    <property type="entry name" value="IPPc"/>
    <property type="match status" value="1"/>
</dbReference>
<name>A0A371FP04_MUCPR</name>
<dbReference type="Proteomes" id="UP000257109">
    <property type="component" value="Unassembled WGS sequence"/>
</dbReference>
<dbReference type="AlphaFoldDB" id="A0A371FP04"/>